<evidence type="ECO:0000313" key="2">
    <source>
        <dbReference type="Proteomes" id="UP000318521"/>
    </source>
</evidence>
<dbReference type="Proteomes" id="UP000318521">
    <property type="component" value="Unassembled WGS sequence"/>
</dbReference>
<reference evidence="1 2" key="1">
    <citation type="submission" date="2019-07" db="EMBL/GenBank/DDBJ databases">
        <authorList>
            <person name="Park Y.J."/>
            <person name="Jeong S.E."/>
            <person name="Jung H.S."/>
        </authorList>
    </citation>
    <scope>NUCLEOTIDE SEQUENCE [LARGE SCALE GENOMIC DNA]</scope>
    <source>
        <strain evidence="2">P16(2019)</strain>
    </source>
</reference>
<protein>
    <submittedName>
        <fullName evidence="1">Uncharacterized protein</fullName>
    </submittedName>
</protein>
<accession>A0A553ZVK8</accession>
<sequence length="164" mass="18489">MKKMSVHALKDINTVLMNKRKVGGAIEAKSIRLRSGEEFLYPVFTSLEQTRGVYQSIGFMTSEGERLIVNVDEIAIMKDLEHKLICQLENTHAKTYLLTDTLNYLQRLCEVNEGCLSSPFKREVEGLACDIGAKTLEKHGYSDFVVYADSTENIVSFTQKSMLA</sequence>
<gene>
    <name evidence="1" type="ORF">FN960_16425</name>
</gene>
<proteinExistence type="predicted"/>
<dbReference type="EMBL" id="VLXZ01000011">
    <property type="protein sequence ID" value="TSB45514.1"/>
    <property type="molecule type" value="Genomic_DNA"/>
</dbReference>
<dbReference type="AlphaFoldDB" id="A0A553ZVK8"/>
<organism evidence="1 2">
    <name type="scientific">Alkalicoccobacillus porphyridii</name>
    <dbReference type="NCBI Taxonomy" id="2597270"/>
    <lineage>
        <taxon>Bacteria</taxon>
        <taxon>Bacillati</taxon>
        <taxon>Bacillota</taxon>
        <taxon>Bacilli</taxon>
        <taxon>Bacillales</taxon>
        <taxon>Bacillaceae</taxon>
        <taxon>Alkalicoccobacillus</taxon>
    </lineage>
</organism>
<keyword evidence="2" id="KW-1185">Reference proteome</keyword>
<comment type="caution">
    <text evidence="1">The sequence shown here is derived from an EMBL/GenBank/DDBJ whole genome shotgun (WGS) entry which is preliminary data.</text>
</comment>
<name>A0A553ZVK8_9BACI</name>
<dbReference type="OrthoDB" id="2381857at2"/>
<evidence type="ECO:0000313" key="1">
    <source>
        <dbReference type="EMBL" id="TSB45514.1"/>
    </source>
</evidence>